<evidence type="ECO:0000256" key="1">
    <source>
        <dbReference type="SAM" id="MobiDB-lite"/>
    </source>
</evidence>
<accession>A0AA41Q6U2</accession>
<dbReference type="EMBL" id="JAKFHA010000035">
    <property type="protein sequence ID" value="MCF2532553.1"/>
    <property type="molecule type" value="Genomic_DNA"/>
</dbReference>
<evidence type="ECO:0000313" key="3">
    <source>
        <dbReference type="Proteomes" id="UP001165378"/>
    </source>
</evidence>
<sequence length="251" mass="26208">MDLPSSPDAARPGGSGPGALGAVSLGKGGQATIAFDKSDADVTVTATLEWDGGSSERRDKGADLDLYALYVAADDVAGDLDRIGSKRTIGRLPHELEDLSYDALKNPRAGAVYWNHLGAADRAPYIALDGDAQVPGVETVRITRPDRQGFVLICAYSAVGNGVGSFKSYGARAVVADGRGSTVTAPLYEANETAYWVAIALIDFTAPDGIVLTHVEAYSESHSENRPMLYPDGTFAMDLGPVEFKAGPAGS</sequence>
<comment type="caution">
    <text evidence="2">The sequence shown here is derived from an EMBL/GenBank/DDBJ whole genome shotgun (WGS) entry which is preliminary data.</text>
</comment>
<keyword evidence="3" id="KW-1185">Reference proteome</keyword>
<protein>
    <submittedName>
        <fullName evidence="2">Uncharacterized protein</fullName>
    </submittedName>
</protein>
<dbReference type="Proteomes" id="UP001165378">
    <property type="component" value="Unassembled WGS sequence"/>
</dbReference>
<name>A0AA41Q6U2_9ACTN</name>
<gene>
    <name evidence="2" type="ORF">LZ495_35815</name>
</gene>
<reference evidence="2" key="1">
    <citation type="submission" date="2022-01" db="EMBL/GenBank/DDBJ databases">
        <title>Genome-Based Taxonomic Classification of the Phylum Actinobacteria.</title>
        <authorList>
            <person name="Gao Y."/>
        </authorList>
    </citation>
    <scope>NUCLEOTIDE SEQUENCE</scope>
    <source>
        <strain evidence="2">KLBMP 8922</strain>
    </source>
</reference>
<dbReference type="AlphaFoldDB" id="A0AA41Q6U2"/>
<dbReference type="RefSeq" id="WP_235057328.1">
    <property type="nucleotide sequence ID" value="NZ_JAKFHA010000035.1"/>
</dbReference>
<proteinExistence type="predicted"/>
<feature type="region of interest" description="Disordered" evidence="1">
    <location>
        <begin position="1"/>
        <end position="22"/>
    </location>
</feature>
<evidence type="ECO:0000313" key="2">
    <source>
        <dbReference type="EMBL" id="MCF2532553.1"/>
    </source>
</evidence>
<organism evidence="2 3">
    <name type="scientific">Yinghuangia soli</name>
    <dbReference type="NCBI Taxonomy" id="2908204"/>
    <lineage>
        <taxon>Bacteria</taxon>
        <taxon>Bacillati</taxon>
        <taxon>Actinomycetota</taxon>
        <taxon>Actinomycetes</taxon>
        <taxon>Kitasatosporales</taxon>
        <taxon>Streptomycetaceae</taxon>
        <taxon>Yinghuangia</taxon>
    </lineage>
</organism>